<dbReference type="InterPro" id="IPR049427">
    <property type="entry name" value="Acyl-ACP_TE_C"/>
</dbReference>
<evidence type="ECO:0000256" key="1">
    <source>
        <dbReference type="ARBA" id="ARBA00006500"/>
    </source>
</evidence>
<gene>
    <name evidence="10" type="ORF">UABAM_01782</name>
</gene>
<evidence type="ECO:0000259" key="8">
    <source>
        <dbReference type="Pfam" id="PF01643"/>
    </source>
</evidence>
<dbReference type="Gene3D" id="3.10.129.10">
    <property type="entry name" value="Hotdog Thioesterase"/>
    <property type="match status" value="2"/>
</dbReference>
<dbReference type="InterPro" id="IPR029069">
    <property type="entry name" value="HotDog_dom_sf"/>
</dbReference>
<evidence type="ECO:0000256" key="7">
    <source>
        <dbReference type="ARBA" id="ARBA00023160"/>
    </source>
</evidence>
<name>A0A5S9ILV7_UABAM</name>
<dbReference type="InterPro" id="IPR045023">
    <property type="entry name" value="FATA/B"/>
</dbReference>
<proteinExistence type="inferred from homology"/>
<dbReference type="EMBL" id="AP019860">
    <property type="protein sequence ID" value="BBM83430.1"/>
    <property type="molecule type" value="Genomic_DNA"/>
</dbReference>
<sequence>MDIKTFKQQYEVSLFFVNSQQNVGLYQLLNILQDAAFRHAMVTKYQQSPNVYWVLTRQSLQVTRWPRLGDHIEVQTWLSTDERGFLLREYKVYLNEEVVCECSTSVAKLDVKAKKILAISQDDVLKYTTEKQLSFTPKKVQRFTEAELLKTFSVRNSDIDFNQHVNNTVYAKWILDAVSYDKHFKYKLLSYEVNFLCETHLGEEIQIQKDSTVGEPKFVYQGVRLSDNKIVLTVEIEAVPK</sequence>
<dbReference type="AlphaFoldDB" id="A0A5S9ILV7"/>
<dbReference type="Pfam" id="PF01643">
    <property type="entry name" value="Acyl-ACP_TE"/>
    <property type="match status" value="1"/>
</dbReference>
<reference evidence="10 11" key="1">
    <citation type="submission" date="2019-08" db="EMBL/GenBank/DDBJ databases">
        <title>Complete genome sequence of Candidatus Uab amorphum.</title>
        <authorList>
            <person name="Shiratori T."/>
            <person name="Suzuki S."/>
            <person name="Kakizawa Y."/>
            <person name="Ishida K."/>
        </authorList>
    </citation>
    <scope>NUCLEOTIDE SEQUENCE [LARGE SCALE GENOMIC DNA]</scope>
    <source>
        <strain evidence="10 11">SRT547</strain>
    </source>
</reference>
<evidence type="ECO:0000313" key="11">
    <source>
        <dbReference type="Proteomes" id="UP000326354"/>
    </source>
</evidence>
<dbReference type="PANTHER" id="PTHR31727">
    <property type="entry name" value="OLEOYL-ACYL CARRIER PROTEIN THIOESTERASE 1, CHLOROPLASTIC"/>
    <property type="match status" value="1"/>
</dbReference>
<keyword evidence="6" id="KW-0443">Lipid metabolism</keyword>
<dbReference type="GO" id="GO:0000036">
    <property type="term" value="F:acyl carrier activity"/>
    <property type="evidence" value="ECO:0007669"/>
    <property type="project" value="TreeGrafter"/>
</dbReference>
<dbReference type="Pfam" id="PF20791">
    <property type="entry name" value="Acyl-ACP_TE_C"/>
    <property type="match status" value="1"/>
</dbReference>
<evidence type="ECO:0000256" key="2">
    <source>
        <dbReference type="ARBA" id="ARBA00022516"/>
    </source>
</evidence>
<evidence type="ECO:0000256" key="4">
    <source>
        <dbReference type="ARBA" id="ARBA00022832"/>
    </source>
</evidence>
<dbReference type="SUPFAM" id="SSF54637">
    <property type="entry name" value="Thioesterase/thiol ester dehydrase-isomerase"/>
    <property type="match status" value="2"/>
</dbReference>
<keyword evidence="5" id="KW-0809">Transit peptide</keyword>
<dbReference type="KEGG" id="uam:UABAM_01782"/>
<keyword evidence="3" id="KW-0378">Hydrolase</keyword>
<comment type="similarity">
    <text evidence="1">Belongs to the acyl-ACP thioesterase family.</text>
</comment>
<feature type="domain" description="Acyl-ACP thioesterase N-terminal hotdog" evidence="8">
    <location>
        <begin position="4"/>
        <end position="122"/>
    </location>
</feature>
<keyword evidence="2" id="KW-0444">Lipid biosynthesis</keyword>
<keyword evidence="7" id="KW-0275">Fatty acid biosynthesis</keyword>
<evidence type="ECO:0000256" key="3">
    <source>
        <dbReference type="ARBA" id="ARBA00022801"/>
    </source>
</evidence>
<dbReference type="PANTHER" id="PTHR31727:SF6">
    <property type="entry name" value="OLEOYL-ACYL CARRIER PROTEIN THIOESTERASE 1, CHLOROPLASTIC"/>
    <property type="match status" value="1"/>
</dbReference>
<accession>A0A5S9ILV7</accession>
<feature type="domain" description="Acyl-ACP thioesterase-like C-terminal" evidence="9">
    <location>
        <begin position="145"/>
        <end position="215"/>
    </location>
</feature>
<keyword evidence="4" id="KW-0276">Fatty acid metabolism</keyword>
<evidence type="ECO:0000313" key="10">
    <source>
        <dbReference type="EMBL" id="BBM83430.1"/>
    </source>
</evidence>
<keyword evidence="11" id="KW-1185">Reference proteome</keyword>
<organism evidence="10 11">
    <name type="scientific">Uabimicrobium amorphum</name>
    <dbReference type="NCBI Taxonomy" id="2596890"/>
    <lineage>
        <taxon>Bacteria</taxon>
        <taxon>Pseudomonadati</taxon>
        <taxon>Planctomycetota</taxon>
        <taxon>Candidatus Uabimicrobiia</taxon>
        <taxon>Candidatus Uabimicrobiales</taxon>
        <taxon>Candidatus Uabimicrobiaceae</taxon>
        <taxon>Candidatus Uabimicrobium</taxon>
    </lineage>
</organism>
<dbReference type="Proteomes" id="UP000326354">
    <property type="component" value="Chromosome"/>
</dbReference>
<evidence type="ECO:0000256" key="6">
    <source>
        <dbReference type="ARBA" id="ARBA00023098"/>
    </source>
</evidence>
<evidence type="ECO:0000256" key="5">
    <source>
        <dbReference type="ARBA" id="ARBA00022946"/>
    </source>
</evidence>
<evidence type="ECO:0000259" key="9">
    <source>
        <dbReference type="Pfam" id="PF20791"/>
    </source>
</evidence>
<dbReference type="InterPro" id="IPR002864">
    <property type="entry name" value="Acyl-ACP_thioesterase_NHD"/>
</dbReference>
<dbReference type="GO" id="GO:0016297">
    <property type="term" value="F:fatty acyl-[ACP] hydrolase activity"/>
    <property type="evidence" value="ECO:0007669"/>
    <property type="project" value="InterPro"/>
</dbReference>
<dbReference type="RefSeq" id="WP_173013215.1">
    <property type="nucleotide sequence ID" value="NZ_AP019860.1"/>
</dbReference>
<protein>
    <submittedName>
        <fullName evidence="10">Acyl-ACP thioesterase</fullName>
    </submittedName>
</protein>